<dbReference type="EMBL" id="WHUG01000004">
    <property type="protein sequence ID" value="MQA38880.1"/>
    <property type="molecule type" value="Genomic_DNA"/>
</dbReference>
<dbReference type="PANTHER" id="PTHR34387">
    <property type="entry name" value="SLR1258 PROTEIN"/>
    <property type="match status" value="1"/>
</dbReference>
<dbReference type="InterPro" id="IPR007497">
    <property type="entry name" value="SIMPL/DUF541"/>
</dbReference>
<dbReference type="GO" id="GO:0006974">
    <property type="term" value="P:DNA damage response"/>
    <property type="evidence" value="ECO:0007669"/>
    <property type="project" value="TreeGrafter"/>
</dbReference>
<dbReference type="PROSITE" id="PS51257">
    <property type="entry name" value="PROKAR_LIPOPROTEIN"/>
    <property type="match status" value="1"/>
</dbReference>
<dbReference type="Gene3D" id="3.30.70.2970">
    <property type="entry name" value="Protein of unknown function (DUF541), domain 2"/>
    <property type="match status" value="1"/>
</dbReference>
<keyword evidence="1" id="KW-0732">Signal</keyword>
<organism evidence="2 3">
    <name type="scientific">Rugamonas aquatica</name>
    <dbReference type="NCBI Taxonomy" id="2743357"/>
    <lineage>
        <taxon>Bacteria</taxon>
        <taxon>Pseudomonadati</taxon>
        <taxon>Pseudomonadota</taxon>
        <taxon>Betaproteobacteria</taxon>
        <taxon>Burkholderiales</taxon>
        <taxon>Oxalobacteraceae</taxon>
        <taxon>Telluria group</taxon>
        <taxon>Rugamonas</taxon>
    </lineage>
</organism>
<feature type="chain" id="PRO_5025529610" evidence="1">
    <location>
        <begin position="25"/>
        <end position="237"/>
    </location>
</feature>
<comment type="caution">
    <text evidence="2">The sequence shown here is derived from an EMBL/GenBank/DDBJ whole genome shotgun (WGS) entry which is preliminary data.</text>
</comment>
<feature type="signal peptide" evidence="1">
    <location>
        <begin position="1"/>
        <end position="24"/>
    </location>
</feature>
<dbReference type="Gene3D" id="3.30.110.170">
    <property type="entry name" value="Protein of unknown function (DUF541), domain 1"/>
    <property type="match status" value="1"/>
</dbReference>
<dbReference type="AlphaFoldDB" id="A0A6A7N1T3"/>
<name>A0A6A7N1T3_9BURK</name>
<dbReference type="InterPro" id="IPR052022">
    <property type="entry name" value="26kDa_periplasmic_antigen"/>
</dbReference>
<reference evidence="2 3" key="1">
    <citation type="submission" date="2019-10" db="EMBL/GenBank/DDBJ databases">
        <title>Two novel species isolated from a subtropical stream in China.</title>
        <authorList>
            <person name="Lu H."/>
        </authorList>
    </citation>
    <scope>NUCLEOTIDE SEQUENCE [LARGE SCALE GENOMIC DNA]</scope>
    <source>
        <strain evidence="2 3">FT29W</strain>
    </source>
</reference>
<keyword evidence="3" id="KW-1185">Reference proteome</keyword>
<dbReference type="Proteomes" id="UP000440498">
    <property type="component" value="Unassembled WGS sequence"/>
</dbReference>
<protein>
    <submittedName>
        <fullName evidence="2">DUF541 domain-containing protein</fullName>
    </submittedName>
</protein>
<evidence type="ECO:0000313" key="3">
    <source>
        <dbReference type="Proteomes" id="UP000440498"/>
    </source>
</evidence>
<dbReference type="PANTHER" id="PTHR34387:SF2">
    <property type="entry name" value="SLR1258 PROTEIN"/>
    <property type="match status" value="1"/>
</dbReference>
<evidence type="ECO:0000313" key="2">
    <source>
        <dbReference type="EMBL" id="MQA38880.1"/>
    </source>
</evidence>
<proteinExistence type="predicted"/>
<gene>
    <name evidence="2" type="ORF">GEV02_12010</name>
</gene>
<dbReference type="Pfam" id="PF04402">
    <property type="entry name" value="SIMPL"/>
    <property type="match status" value="1"/>
</dbReference>
<sequence length="237" mass="26027">MLMVRLSRLWALLCLSAACAMGTAAEFPDYHFVHTSGEAFMYVAPDNSEIVFDLRATDPSAEQAFSRINGRIAELQALMTAQSLPDALSVGDVKREQLAAKDGNPELVQMKCSVRIKVDDLSKWKAVIAPVLNMPDVDKLSVFFDTTKREDIDNQLLEEASKSARKRADVIARSFGRQITTASAITDGQLRNLTLSIGLVTSNGATNRVRRLEPAADMTGITVMKFAKSVDVVFRTK</sequence>
<evidence type="ECO:0000256" key="1">
    <source>
        <dbReference type="SAM" id="SignalP"/>
    </source>
</evidence>
<accession>A0A6A7N1T3</accession>